<dbReference type="PANTHER" id="PTHR42879">
    <property type="entry name" value="3-OXOACYL-(ACYL-CARRIER-PROTEIN) REDUCTASE"/>
    <property type="match status" value="1"/>
</dbReference>
<dbReference type="SUPFAM" id="SSF51735">
    <property type="entry name" value="NAD(P)-binding Rossmann-fold domains"/>
    <property type="match status" value="1"/>
</dbReference>
<protein>
    <submittedName>
        <fullName evidence="2">SDR family NAD(P)-dependent oxidoreductase</fullName>
    </submittedName>
</protein>
<reference evidence="2 3" key="1">
    <citation type="submission" date="2022-11" db="EMBL/GenBank/DDBJ databases">
        <title>Brucella sp. YY2X, whole genome shotgun sequencing project.</title>
        <authorList>
            <person name="Yang Y."/>
        </authorList>
    </citation>
    <scope>NUCLEOTIDE SEQUENCE [LARGE SCALE GENOMIC DNA]</scope>
    <source>
        <strain evidence="2 3">YY2X</strain>
    </source>
</reference>
<organism evidence="2 3">
    <name type="scientific">Ochrobactrum chromiisoli</name>
    <dbReference type="NCBI Taxonomy" id="2993941"/>
    <lineage>
        <taxon>Bacteria</taxon>
        <taxon>Pseudomonadati</taxon>
        <taxon>Pseudomonadota</taxon>
        <taxon>Alphaproteobacteria</taxon>
        <taxon>Hyphomicrobiales</taxon>
        <taxon>Brucellaceae</taxon>
        <taxon>Brucella/Ochrobactrum group</taxon>
        <taxon>Ochrobactrum</taxon>
    </lineage>
</organism>
<dbReference type="PRINTS" id="PR00081">
    <property type="entry name" value="GDHRDH"/>
</dbReference>
<sequence>MNARRSASSVPSVIVTGAASGIGRGVAKALAASGTTLGLIDINGAALSSLVSECIELGADAYACVADVSDALAVEEAVQTYVQQAGYLTGVVCCAGIALTGDVLSLSMDTWQQTLDINLTGVFITAKYTVEHLIKYPGSAFIAISSDSGIKGSQGYSAYCASKHGVIGLVRCMALDYGQHGLRSNVICPGFVDTPMAARLFNGDDATRKSYEDRVPLGRFAHVDDIANAVCHLLSPQASYANGMVYVLDGGTSVGTYGVLTRA</sequence>
<evidence type="ECO:0000313" key="2">
    <source>
        <dbReference type="EMBL" id="MCX2698711.1"/>
    </source>
</evidence>
<evidence type="ECO:0000256" key="1">
    <source>
        <dbReference type="ARBA" id="ARBA00006484"/>
    </source>
</evidence>
<dbReference type="PROSITE" id="PS00061">
    <property type="entry name" value="ADH_SHORT"/>
    <property type="match status" value="1"/>
</dbReference>
<dbReference type="Gene3D" id="3.40.50.720">
    <property type="entry name" value="NAD(P)-binding Rossmann-like Domain"/>
    <property type="match status" value="1"/>
</dbReference>
<dbReference type="PANTHER" id="PTHR42879:SF2">
    <property type="entry name" value="3-OXOACYL-[ACYL-CARRIER-PROTEIN] REDUCTASE FABG"/>
    <property type="match status" value="1"/>
</dbReference>
<dbReference type="InterPro" id="IPR036291">
    <property type="entry name" value="NAD(P)-bd_dom_sf"/>
</dbReference>
<keyword evidence="3" id="KW-1185">Reference proteome</keyword>
<name>A0ABT3QSW1_9HYPH</name>
<dbReference type="Pfam" id="PF13561">
    <property type="entry name" value="adh_short_C2"/>
    <property type="match status" value="1"/>
</dbReference>
<dbReference type="RefSeq" id="WP_265986375.1">
    <property type="nucleotide sequence ID" value="NZ_JAPHAV010000013.1"/>
</dbReference>
<dbReference type="InterPro" id="IPR020904">
    <property type="entry name" value="Sc_DH/Rdtase_CS"/>
</dbReference>
<accession>A0ABT3QSW1</accession>
<comment type="caution">
    <text evidence="2">The sequence shown here is derived from an EMBL/GenBank/DDBJ whole genome shotgun (WGS) entry which is preliminary data.</text>
</comment>
<gene>
    <name evidence="2" type="ORF">OPR82_18460</name>
</gene>
<evidence type="ECO:0000313" key="3">
    <source>
        <dbReference type="Proteomes" id="UP001301216"/>
    </source>
</evidence>
<dbReference type="InterPro" id="IPR002347">
    <property type="entry name" value="SDR_fam"/>
</dbReference>
<dbReference type="InterPro" id="IPR050259">
    <property type="entry name" value="SDR"/>
</dbReference>
<dbReference type="CDD" id="cd05233">
    <property type="entry name" value="SDR_c"/>
    <property type="match status" value="1"/>
</dbReference>
<comment type="similarity">
    <text evidence="1">Belongs to the short-chain dehydrogenases/reductases (SDR) family.</text>
</comment>
<dbReference type="Proteomes" id="UP001301216">
    <property type="component" value="Unassembled WGS sequence"/>
</dbReference>
<proteinExistence type="inferred from homology"/>
<dbReference type="EMBL" id="JAPHAV010000013">
    <property type="protein sequence ID" value="MCX2698711.1"/>
    <property type="molecule type" value="Genomic_DNA"/>
</dbReference>